<keyword evidence="7" id="KW-0544">Nucleosome core</keyword>
<dbReference type="Gene3D" id="1.10.20.10">
    <property type="entry name" value="Histone, subunit A"/>
    <property type="match status" value="1"/>
</dbReference>
<keyword evidence="6" id="KW-0539">Nucleus</keyword>
<feature type="region of interest" description="Disordered" evidence="8">
    <location>
        <begin position="111"/>
        <end position="154"/>
    </location>
</feature>
<name>W6NDW4_HAECO</name>
<dbReference type="Pfam" id="PF00125">
    <property type="entry name" value="Histone"/>
    <property type="match status" value="1"/>
</dbReference>
<evidence type="ECO:0000256" key="4">
    <source>
        <dbReference type="ARBA" id="ARBA00022454"/>
    </source>
</evidence>
<reference evidence="10" key="1">
    <citation type="submission" date="2013-03" db="EMBL/GenBank/DDBJ databases">
        <authorList>
            <person name="Aslett M."/>
        </authorList>
    </citation>
    <scope>NUCLEOTIDE SEQUENCE [LARGE SCALE GENOMIC DNA]</scope>
    <source>
        <strain evidence="10">ISE/inbred ISE</strain>
    </source>
</reference>
<dbReference type="GO" id="GO:0005634">
    <property type="term" value="C:nucleus"/>
    <property type="evidence" value="ECO:0007669"/>
    <property type="project" value="UniProtKB-SubCell"/>
</dbReference>
<accession>W6NDW4</accession>
<comment type="similarity">
    <text evidence="3">Belongs to the histone H3 family.</text>
</comment>
<sequence length="400" mass="47453">MVRMKPVPEPLIPKGRITMRETRREVIHEVSVDDVQRFQYSRGYVEPTRPQYSVEYPQSPPRRDNNTDRNDRHPDFSQFYDGPNEYMTEEYEPTYARELENRREYSRRPMEGFSRNIDGTSEYMTERSYAKPTGNRSRQNDDRENTNPSYLRMHGSTNEYMTHDRTKQSYENLKRKEKRVPLQRRQINEYMADPREISMEIARDSSFPSEQIIREMQEQEEDLPTLYTRRVDTSDQRMMDRSESVRDGTKRKMIYRNHEMPEARNNYRESGWNDAGSSVAGPSRLTGGTPRFGIKSFARRSIGRRHRPGVKALKEIRRLQKSTCNLIPKLPFQRVIREVVAELYPDCEYRFTVESCEALHVAAEDLLTRMFEEASTCAIHAKRVTVMPGDIRLVRKLQHW</sequence>
<evidence type="ECO:0000256" key="5">
    <source>
        <dbReference type="ARBA" id="ARBA00023125"/>
    </source>
</evidence>
<dbReference type="SUPFAM" id="SSF47113">
    <property type="entry name" value="Histone-fold"/>
    <property type="match status" value="1"/>
</dbReference>
<evidence type="ECO:0000313" key="12">
    <source>
        <dbReference type="WBParaSite" id="HCON_00093970-00001"/>
    </source>
</evidence>
<keyword evidence="4" id="KW-0158">Chromosome</keyword>
<dbReference type="GO" id="GO:0030527">
    <property type="term" value="F:structural constituent of chromatin"/>
    <property type="evidence" value="ECO:0007669"/>
    <property type="project" value="InterPro"/>
</dbReference>
<evidence type="ECO:0000259" key="9">
    <source>
        <dbReference type="Pfam" id="PF00125"/>
    </source>
</evidence>
<dbReference type="GO" id="GO:0003677">
    <property type="term" value="F:DNA binding"/>
    <property type="evidence" value="ECO:0007669"/>
    <property type="project" value="UniProtKB-KW"/>
</dbReference>
<gene>
    <name evidence="10" type="ORF">HCOI_00785800</name>
</gene>
<evidence type="ECO:0000313" key="11">
    <source>
        <dbReference type="Proteomes" id="UP000025227"/>
    </source>
</evidence>
<dbReference type="PANTHER" id="PTHR45810">
    <property type="entry name" value="HISTONE H3.2"/>
    <property type="match status" value="1"/>
</dbReference>
<feature type="domain" description="Core Histone H2A/H2B/H3" evidence="9">
    <location>
        <begin position="308"/>
        <end position="397"/>
    </location>
</feature>
<dbReference type="OrthoDB" id="420022at2759"/>
<dbReference type="GO" id="GO:0046982">
    <property type="term" value="F:protein heterodimerization activity"/>
    <property type="evidence" value="ECO:0007669"/>
    <property type="project" value="InterPro"/>
</dbReference>
<dbReference type="CDD" id="cd22911">
    <property type="entry name" value="HFD_H3"/>
    <property type="match status" value="1"/>
</dbReference>
<dbReference type="EMBL" id="CAVP010057322">
    <property type="protein sequence ID" value="CDL94254.1"/>
    <property type="molecule type" value="Genomic_DNA"/>
</dbReference>
<dbReference type="GO" id="GO:0000786">
    <property type="term" value="C:nucleosome"/>
    <property type="evidence" value="ECO:0007669"/>
    <property type="project" value="UniProtKB-KW"/>
</dbReference>
<dbReference type="InterPro" id="IPR000164">
    <property type="entry name" value="Histone_H3/CENP-A"/>
</dbReference>
<protein>
    <submittedName>
        <fullName evidence="10 12">Histone core domain containing protein</fullName>
    </submittedName>
</protein>
<comment type="subcellular location">
    <subcellularLocation>
        <location evidence="2">Chromosome</location>
    </subcellularLocation>
    <subcellularLocation>
        <location evidence="1">Nucleus</location>
    </subcellularLocation>
</comment>
<evidence type="ECO:0000256" key="8">
    <source>
        <dbReference type="SAM" id="MobiDB-lite"/>
    </source>
</evidence>
<proteinExistence type="inferred from homology"/>
<dbReference type="InterPro" id="IPR007125">
    <property type="entry name" value="H2A/H2B/H3"/>
</dbReference>
<evidence type="ECO:0000256" key="7">
    <source>
        <dbReference type="ARBA" id="ARBA00023269"/>
    </source>
</evidence>
<evidence type="ECO:0000256" key="6">
    <source>
        <dbReference type="ARBA" id="ARBA00023242"/>
    </source>
</evidence>
<organism evidence="10">
    <name type="scientific">Haemonchus contortus</name>
    <name type="common">Barber pole worm</name>
    <dbReference type="NCBI Taxonomy" id="6289"/>
    <lineage>
        <taxon>Eukaryota</taxon>
        <taxon>Metazoa</taxon>
        <taxon>Ecdysozoa</taxon>
        <taxon>Nematoda</taxon>
        <taxon>Chromadorea</taxon>
        <taxon>Rhabditida</taxon>
        <taxon>Rhabditina</taxon>
        <taxon>Rhabditomorpha</taxon>
        <taxon>Strongyloidea</taxon>
        <taxon>Trichostrongylidae</taxon>
        <taxon>Haemonchus</taxon>
    </lineage>
</organism>
<feature type="compositionally biased region" description="Basic and acidic residues" evidence="8">
    <location>
        <begin position="61"/>
        <end position="75"/>
    </location>
</feature>
<reference evidence="10" key="2">
    <citation type="submission" date="2013-05" db="EMBL/GenBank/DDBJ databases">
        <title>The genome and transcriptome of Haemonchus contortus: a key model parasite for drug and vaccine discovery.</title>
        <authorList>
            <person name="Laing R."/>
            <person name="Kikuchi T."/>
            <person name="Martinelli A."/>
            <person name="Tsai I.J."/>
            <person name="Beech R.N."/>
            <person name="Redman E."/>
            <person name="Holroyd N."/>
            <person name="Bartley D.J."/>
            <person name="Beasley H."/>
            <person name="Britton C."/>
            <person name="Curran D."/>
            <person name="Devaney E."/>
            <person name="Gilabert A."/>
            <person name="Jackson F."/>
            <person name="Hunt M."/>
            <person name="Johnston S."/>
            <person name="Kryukov I."/>
            <person name="Li K."/>
            <person name="Morrison A.A."/>
            <person name="Reid A.J."/>
            <person name="Sargison N."/>
            <person name="Saunders G."/>
            <person name="Wasmuth J.D."/>
            <person name="Wolstenholme A."/>
            <person name="Berriman M."/>
            <person name="Gilleard J.S."/>
            <person name="Cotton J.A."/>
        </authorList>
    </citation>
    <scope>NUCLEOTIDE SEQUENCE [LARGE SCALE GENOMIC DNA]</scope>
    <source>
        <strain evidence="10">ISE/inbred ISE</strain>
    </source>
</reference>
<dbReference type="Proteomes" id="UP000025227">
    <property type="component" value="Unplaced"/>
</dbReference>
<feature type="region of interest" description="Disordered" evidence="8">
    <location>
        <begin position="41"/>
        <end position="87"/>
    </location>
</feature>
<dbReference type="WBParaSite" id="HCON_00093970-00001">
    <property type="protein sequence ID" value="HCON_00093970-00001"/>
    <property type="gene ID" value="HCON_00093970"/>
</dbReference>
<dbReference type="AlphaFoldDB" id="W6NDW4"/>
<dbReference type="OMA" id="RITMRET"/>
<dbReference type="PANTHER" id="PTHR45810:SF17">
    <property type="entry name" value="HISTONE H3-LIKE CENTROMERIC PROTEIN A"/>
    <property type="match status" value="1"/>
</dbReference>
<evidence type="ECO:0000256" key="3">
    <source>
        <dbReference type="ARBA" id="ARBA00010343"/>
    </source>
</evidence>
<evidence type="ECO:0000256" key="1">
    <source>
        <dbReference type="ARBA" id="ARBA00004123"/>
    </source>
</evidence>
<keyword evidence="5" id="KW-0238">DNA-binding</keyword>
<reference evidence="12" key="3">
    <citation type="submission" date="2020-12" db="UniProtKB">
        <authorList>
            <consortium name="WormBaseParasite"/>
        </authorList>
    </citation>
    <scope>IDENTIFICATION</scope>
    <source>
        <strain evidence="12">MHco3</strain>
    </source>
</reference>
<evidence type="ECO:0000313" key="10">
    <source>
        <dbReference type="EMBL" id="CDL94254.1"/>
    </source>
</evidence>
<dbReference type="SMART" id="SM00428">
    <property type="entry name" value="H3"/>
    <property type="match status" value="1"/>
</dbReference>
<dbReference type="InterPro" id="IPR009072">
    <property type="entry name" value="Histone-fold"/>
</dbReference>
<keyword evidence="11" id="KW-1185">Reference proteome</keyword>
<evidence type="ECO:0000256" key="2">
    <source>
        <dbReference type="ARBA" id="ARBA00004286"/>
    </source>
</evidence>